<proteinExistence type="predicted"/>
<dbReference type="EMBL" id="CAJPEV010002770">
    <property type="protein sequence ID" value="CAG0897987.1"/>
    <property type="molecule type" value="Genomic_DNA"/>
</dbReference>
<dbReference type="AlphaFoldDB" id="A0A7R9FPR4"/>
<organism evidence="2">
    <name type="scientific">Darwinula stevensoni</name>
    <dbReference type="NCBI Taxonomy" id="69355"/>
    <lineage>
        <taxon>Eukaryota</taxon>
        <taxon>Metazoa</taxon>
        <taxon>Ecdysozoa</taxon>
        <taxon>Arthropoda</taxon>
        <taxon>Crustacea</taxon>
        <taxon>Oligostraca</taxon>
        <taxon>Ostracoda</taxon>
        <taxon>Podocopa</taxon>
        <taxon>Podocopida</taxon>
        <taxon>Darwinulocopina</taxon>
        <taxon>Darwinuloidea</taxon>
        <taxon>Darwinulidae</taxon>
        <taxon>Darwinula</taxon>
    </lineage>
</organism>
<feature type="region of interest" description="Disordered" evidence="1">
    <location>
        <begin position="348"/>
        <end position="368"/>
    </location>
</feature>
<reference evidence="2" key="1">
    <citation type="submission" date="2020-11" db="EMBL/GenBank/DDBJ databases">
        <authorList>
            <person name="Tran Van P."/>
        </authorList>
    </citation>
    <scope>NUCLEOTIDE SEQUENCE</scope>
</reference>
<keyword evidence="3" id="KW-1185">Reference proteome</keyword>
<sequence length="674" mass="75984">MRRDVPFDACDGGSEGTCILGMFVAERCQSVEVCRGVEVLESRDEGADVSEASLEGIPVVAEEVEGELAAHDSAKNLSPVLHADGGRRRKDVIQQPRQKCLVCARCESRKHGASVGFRSRKLIVLVSKFPVAVVASINSVNEDSALHVWTQDAFIRILWIVDGLPKLEEFRRPLNACNAFHAAGETLDRVGIVPLHDVLVDSRELLQRLERRSGESRFQETQQIRLDQSVPFGRNEHADRIIEMGCSNGPRRVLRLASQESGERQRNVVGCQVSRRHESECVVEELRPIGERKLVRVSLELRCQELPVLEVVVDSAEPRGVGVGIGVAEESFLSYADLAGVVVADRSDEGETGLSGPSGHDLRDGASPEVDSPVLGRCLQVTPQVLLHHVIKARLGKIGRNPIVERFHAAHESFDHFQQTAPFPVRDVKETPDLVEGEYVRDQRVDRLLRVRPEGPQRAQHIRMLRFPCRIRSQHPQIRAVHGETLVEPNHIPPLHRDKVPEEIVCELVRRHGTGVVDPGEVIPLVVDEKSLFLISDQTPVLHRSVQEVWKAYEVHLGHGFVSRKDFFKVKHRKRPVTEHELTVFDDIRPGIHPKRRRTVGGQSAELRDREADRIGRHRDRLLEHVQERPILVQQRLLERHVRERHPILLPSDRDVESCLEVGFVEAGERQPRV</sequence>
<evidence type="ECO:0000313" key="3">
    <source>
        <dbReference type="Proteomes" id="UP000677054"/>
    </source>
</evidence>
<dbReference type="Proteomes" id="UP000677054">
    <property type="component" value="Unassembled WGS sequence"/>
</dbReference>
<evidence type="ECO:0000313" key="2">
    <source>
        <dbReference type="EMBL" id="CAD7250288.1"/>
    </source>
</evidence>
<gene>
    <name evidence="2" type="ORF">DSTB1V02_LOCUS10068</name>
</gene>
<accession>A0A7R9FPR4</accession>
<protein>
    <submittedName>
        <fullName evidence="2">Uncharacterized protein</fullName>
    </submittedName>
</protein>
<evidence type="ECO:0000256" key="1">
    <source>
        <dbReference type="SAM" id="MobiDB-lite"/>
    </source>
</evidence>
<name>A0A7R9FPR4_9CRUS</name>
<dbReference type="EMBL" id="LR902287">
    <property type="protein sequence ID" value="CAD7250288.1"/>
    <property type="molecule type" value="Genomic_DNA"/>
</dbReference>